<reference evidence="2 3" key="1">
    <citation type="submission" date="2021-06" db="EMBL/GenBank/DDBJ databases">
        <title>Caerostris extrusa draft genome.</title>
        <authorList>
            <person name="Kono N."/>
            <person name="Arakawa K."/>
        </authorList>
    </citation>
    <scope>NUCLEOTIDE SEQUENCE [LARGE SCALE GENOMIC DNA]</scope>
</reference>
<accession>A0AAV4QXS8</accession>
<sequence length="88" mass="9614">MSVGNSDGRKMRHNLKERRPNKNCSHTHGRTPILLYTHTTVNEAWDSAYMAAASGKAALVKKSSNYLNGKAIFKGVPSSRTEVGQVLA</sequence>
<proteinExistence type="predicted"/>
<dbReference type="Proteomes" id="UP001054945">
    <property type="component" value="Unassembled WGS sequence"/>
</dbReference>
<protein>
    <submittedName>
        <fullName evidence="2">Uncharacterized protein</fullName>
    </submittedName>
</protein>
<dbReference type="AlphaFoldDB" id="A0AAV4QXS8"/>
<comment type="caution">
    <text evidence="2">The sequence shown here is derived from an EMBL/GenBank/DDBJ whole genome shotgun (WGS) entry which is preliminary data.</text>
</comment>
<evidence type="ECO:0000313" key="2">
    <source>
        <dbReference type="EMBL" id="GIY12917.1"/>
    </source>
</evidence>
<dbReference type="EMBL" id="BPLR01006866">
    <property type="protein sequence ID" value="GIY12917.1"/>
    <property type="molecule type" value="Genomic_DNA"/>
</dbReference>
<name>A0AAV4QXS8_CAEEX</name>
<organism evidence="2 3">
    <name type="scientific">Caerostris extrusa</name>
    <name type="common">Bark spider</name>
    <name type="synonym">Caerostris bankana</name>
    <dbReference type="NCBI Taxonomy" id="172846"/>
    <lineage>
        <taxon>Eukaryota</taxon>
        <taxon>Metazoa</taxon>
        <taxon>Ecdysozoa</taxon>
        <taxon>Arthropoda</taxon>
        <taxon>Chelicerata</taxon>
        <taxon>Arachnida</taxon>
        <taxon>Araneae</taxon>
        <taxon>Araneomorphae</taxon>
        <taxon>Entelegynae</taxon>
        <taxon>Araneoidea</taxon>
        <taxon>Araneidae</taxon>
        <taxon>Caerostris</taxon>
    </lineage>
</organism>
<feature type="compositionally biased region" description="Basic residues" evidence="1">
    <location>
        <begin position="10"/>
        <end position="29"/>
    </location>
</feature>
<evidence type="ECO:0000313" key="3">
    <source>
        <dbReference type="Proteomes" id="UP001054945"/>
    </source>
</evidence>
<evidence type="ECO:0000256" key="1">
    <source>
        <dbReference type="SAM" id="MobiDB-lite"/>
    </source>
</evidence>
<keyword evidence="3" id="KW-1185">Reference proteome</keyword>
<feature type="region of interest" description="Disordered" evidence="1">
    <location>
        <begin position="1"/>
        <end position="29"/>
    </location>
</feature>
<gene>
    <name evidence="2" type="ORF">CEXT_113661</name>
</gene>